<evidence type="ECO:0000256" key="6">
    <source>
        <dbReference type="ARBA" id="ARBA00021108"/>
    </source>
</evidence>
<dbReference type="RefSeq" id="WP_092478462.1">
    <property type="nucleotide sequence ID" value="NZ_FOHN01000020.1"/>
</dbReference>
<dbReference type="Gene3D" id="2.170.190.11">
    <property type="entry name" value="Molybdopterin biosynthesis moea protein, domain 3"/>
    <property type="match status" value="1"/>
</dbReference>
<dbReference type="OrthoDB" id="9804758at2"/>
<dbReference type="Gene3D" id="3.90.105.10">
    <property type="entry name" value="Molybdopterin biosynthesis moea protein, domain 2"/>
    <property type="match status" value="1"/>
</dbReference>
<keyword evidence="8 10" id="KW-0501">Molybdenum cofactor biosynthesis</keyword>
<dbReference type="InterPro" id="IPR038987">
    <property type="entry name" value="MoeA-like"/>
</dbReference>
<evidence type="ECO:0000313" key="13">
    <source>
        <dbReference type="Proteomes" id="UP000199800"/>
    </source>
</evidence>
<dbReference type="Gene3D" id="2.40.340.10">
    <property type="entry name" value="MoeA, C-terminal, domain IV"/>
    <property type="match status" value="1"/>
</dbReference>
<dbReference type="InterPro" id="IPR036688">
    <property type="entry name" value="MoeA_C_domain_IV_sf"/>
</dbReference>
<dbReference type="EMBL" id="FOHN01000020">
    <property type="protein sequence ID" value="SET43230.1"/>
    <property type="molecule type" value="Genomic_DNA"/>
</dbReference>
<dbReference type="SUPFAM" id="SSF53218">
    <property type="entry name" value="Molybdenum cofactor biosynthesis proteins"/>
    <property type="match status" value="1"/>
</dbReference>
<dbReference type="PANTHER" id="PTHR10192">
    <property type="entry name" value="MOLYBDOPTERIN BIOSYNTHESIS PROTEIN"/>
    <property type="match status" value="1"/>
</dbReference>
<feature type="domain" description="MoaB/Mog" evidence="11">
    <location>
        <begin position="174"/>
        <end position="311"/>
    </location>
</feature>
<dbReference type="Pfam" id="PF03454">
    <property type="entry name" value="MoeA_C"/>
    <property type="match status" value="1"/>
</dbReference>
<dbReference type="Pfam" id="PF00994">
    <property type="entry name" value="MoCF_biosynth"/>
    <property type="match status" value="1"/>
</dbReference>
<dbReference type="GO" id="GO:0061599">
    <property type="term" value="F:molybdopterin molybdotransferase activity"/>
    <property type="evidence" value="ECO:0007669"/>
    <property type="project" value="UniProtKB-UniRule"/>
</dbReference>
<sequence>MGFQYLTNTSLEQAIMQYRMELDRSGFCRHSEKIPVIDAINRITSKAVYAKLCSPHYNACAMDGIALKADTTFGATETSPVKIRKDAVVYVDTGDPLPKECDCVVMIEDVIKVDAGILLYHAAAPWQHVRQIGEDMSAGDMILTSFSQITPVAIGAMLACGVLEVEVVKKPIVGIIPTGDEIVQPDSEPEEGKIKEFNSAIFGGMVHNCGACAKVYPIVKDQKEELENMLRKAIKECDVAILIAGSSAGREDYSSEVINSVGKVIFHGIAMKPGKPAVLGMAGSVPVIGLPGYPVSGIIVFQNIVEPLLEYLTGQNLHKEERKQEAVLTKNYNSSLSYREFVRTRLGYVNGRMIATPLNGGAGVVSSFLKADGIIDIPKNSEGGERGETMSVKLLKSKKEVQQKLIITGSHDPLIDEITDIMVRQEKGFGIVSSHVGSMGAIFAVKRKEAHLGAIHLLDEETGRYNTSYVKKYFPSGGVKVVEGVKRVQGFMVQKGNPKGIHHLRDILRQDISYVNRQKGSGTRILTDYLIKKEGLVKDKIRGYEREEFTHTSVAAIVAAGSADVGMGIYSAARIYGLDFIPICEEHYDFLVDDETLELEEFQEFLKIMKGEELKARLGRMGGYVINNSGCIVNLE</sequence>
<evidence type="ECO:0000259" key="11">
    <source>
        <dbReference type="SMART" id="SM00852"/>
    </source>
</evidence>
<comment type="function">
    <text evidence="2">May be involved in the biosynthesis of molybdopterin.</text>
</comment>
<keyword evidence="10" id="KW-0808">Transferase</keyword>
<evidence type="ECO:0000256" key="9">
    <source>
        <dbReference type="ARBA" id="ARBA00047317"/>
    </source>
</evidence>
<dbReference type="CDD" id="cd00887">
    <property type="entry name" value="MoeA"/>
    <property type="match status" value="1"/>
</dbReference>
<evidence type="ECO:0000256" key="1">
    <source>
        <dbReference type="ARBA" id="ARBA00002901"/>
    </source>
</evidence>
<dbReference type="PROSITE" id="PS01079">
    <property type="entry name" value="MOCF_BIOSYNTHESIS_2"/>
    <property type="match status" value="1"/>
</dbReference>
<comment type="catalytic activity">
    <reaction evidence="9">
        <text>adenylyl-molybdopterin + molybdate = Mo-molybdopterin + AMP + H(+)</text>
        <dbReference type="Rhea" id="RHEA:35047"/>
        <dbReference type="ChEBI" id="CHEBI:15378"/>
        <dbReference type="ChEBI" id="CHEBI:36264"/>
        <dbReference type="ChEBI" id="CHEBI:62727"/>
        <dbReference type="ChEBI" id="CHEBI:71302"/>
        <dbReference type="ChEBI" id="CHEBI:456215"/>
        <dbReference type="EC" id="2.10.1.1"/>
    </reaction>
</comment>
<dbReference type="EC" id="2.10.1.1" evidence="5 10"/>
<dbReference type="SMART" id="SM00852">
    <property type="entry name" value="MoCF_biosynth"/>
    <property type="match status" value="1"/>
</dbReference>
<name>A0A1I0EFB7_9FIRM</name>
<organism evidence="12 13">
    <name type="scientific">[Clostridium] polysaccharolyticum</name>
    <dbReference type="NCBI Taxonomy" id="29364"/>
    <lineage>
        <taxon>Bacteria</taxon>
        <taxon>Bacillati</taxon>
        <taxon>Bacillota</taxon>
        <taxon>Clostridia</taxon>
        <taxon>Lachnospirales</taxon>
        <taxon>Lachnospiraceae</taxon>
    </lineage>
</organism>
<dbReference type="InterPro" id="IPR008284">
    <property type="entry name" value="MoCF_biosynth_CS"/>
</dbReference>
<evidence type="ECO:0000256" key="4">
    <source>
        <dbReference type="ARBA" id="ARBA00010763"/>
    </source>
</evidence>
<dbReference type="InterPro" id="IPR001453">
    <property type="entry name" value="MoaB/Mog_dom"/>
</dbReference>
<dbReference type="InterPro" id="IPR005111">
    <property type="entry name" value="MoeA_C_domain_IV"/>
</dbReference>
<comment type="function">
    <text evidence="1 10">Catalyzes the insertion of molybdate into adenylated molybdopterin with the concomitant release of AMP.</text>
</comment>
<comment type="cofactor">
    <cofactor evidence="10">
        <name>Mg(2+)</name>
        <dbReference type="ChEBI" id="CHEBI:18420"/>
    </cofactor>
</comment>
<dbReference type="InterPro" id="IPR036425">
    <property type="entry name" value="MoaB/Mog-like_dom_sf"/>
</dbReference>
<keyword evidence="10" id="KW-0479">Metal-binding</keyword>
<reference evidence="12 13" key="1">
    <citation type="submission" date="2016-10" db="EMBL/GenBank/DDBJ databases">
        <authorList>
            <person name="de Groot N.N."/>
        </authorList>
    </citation>
    <scope>NUCLEOTIDE SEQUENCE [LARGE SCALE GENOMIC DNA]</scope>
    <source>
        <strain evidence="12 13">DSM 1801</strain>
    </source>
</reference>
<dbReference type="Pfam" id="PF12727">
    <property type="entry name" value="PBP_like"/>
    <property type="match status" value="1"/>
</dbReference>
<dbReference type="Pfam" id="PF03453">
    <property type="entry name" value="MoeA_N"/>
    <property type="match status" value="1"/>
</dbReference>
<dbReference type="UniPathway" id="UPA00344"/>
<dbReference type="GO" id="GO:0046872">
    <property type="term" value="F:metal ion binding"/>
    <property type="evidence" value="ECO:0007669"/>
    <property type="project" value="UniProtKB-UniRule"/>
</dbReference>
<evidence type="ECO:0000256" key="8">
    <source>
        <dbReference type="ARBA" id="ARBA00023150"/>
    </source>
</evidence>
<keyword evidence="10" id="KW-0460">Magnesium</keyword>
<dbReference type="InterPro" id="IPR005110">
    <property type="entry name" value="MoeA_linker/N"/>
</dbReference>
<comment type="similarity">
    <text evidence="4 10">Belongs to the MoeA family.</text>
</comment>
<dbReference type="Proteomes" id="UP000199800">
    <property type="component" value="Unassembled WGS sequence"/>
</dbReference>
<dbReference type="GO" id="GO:0006777">
    <property type="term" value="P:Mo-molybdopterin cofactor biosynthetic process"/>
    <property type="evidence" value="ECO:0007669"/>
    <property type="project" value="UniProtKB-UniRule"/>
</dbReference>
<dbReference type="Gene3D" id="3.40.980.10">
    <property type="entry name" value="MoaB/Mog-like domain"/>
    <property type="match status" value="1"/>
</dbReference>
<evidence type="ECO:0000256" key="10">
    <source>
        <dbReference type="RuleBase" id="RU365090"/>
    </source>
</evidence>
<proteinExistence type="inferred from homology"/>
<evidence type="ECO:0000313" key="12">
    <source>
        <dbReference type="EMBL" id="SET43230.1"/>
    </source>
</evidence>
<protein>
    <recommendedName>
        <fullName evidence="6 10">Molybdopterin molybdenumtransferase</fullName>
        <ecNumber evidence="5 10">2.10.1.1</ecNumber>
    </recommendedName>
</protein>
<dbReference type="AlphaFoldDB" id="A0A1I0EFB7"/>
<evidence type="ECO:0000256" key="3">
    <source>
        <dbReference type="ARBA" id="ARBA00005046"/>
    </source>
</evidence>
<dbReference type="Gene3D" id="3.40.190.10">
    <property type="entry name" value="Periplasmic binding protein-like II"/>
    <property type="match status" value="1"/>
</dbReference>
<evidence type="ECO:0000256" key="7">
    <source>
        <dbReference type="ARBA" id="ARBA00022505"/>
    </source>
</evidence>
<dbReference type="SUPFAM" id="SSF63867">
    <property type="entry name" value="MoeA C-terminal domain-like"/>
    <property type="match status" value="1"/>
</dbReference>
<keyword evidence="7 10" id="KW-0500">Molybdenum</keyword>
<dbReference type="NCBIfam" id="TIGR00177">
    <property type="entry name" value="molyb_syn"/>
    <property type="match status" value="1"/>
</dbReference>
<dbReference type="PANTHER" id="PTHR10192:SF16">
    <property type="entry name" value="MOLYBDOPTERIN MOLYBDENUMTRANSFERASE"/>
    <property type="match status" value="1"/>
</dbReference>
<gene>
    <name evidence="12" type="ORF">SAMN04487772_12024</name>
</gene>
<dbReference type="GO" id="GO:0005829">
    <property type="term" value="C:cytosol"/>
    <property type="evidence" value="ECO:0007669"/>
    <property type="project" value="TreeGrafter"/>
</dbReference>
<comment type="pathway">
    <text evidence="3 10">Cofactor biosynthesis; molybdopterin biosynthesis.</text>
</comment>
<evidence type="ECO:0000256" key="2">
    <source>
        <dbReference type="ARBA" id="ARBA00003487"/>
    </source>
</evidence>
<accession>A0A1I0EFB7</accession>
<dbReference type="STRING" id="29364.SAMN04487772_12024"/>
<dbReference type="InterPro" id="IPR036135">
    <property type="entry name" value="MoeA_linker/N_sf"/>
</dbReference>
<dbReference type="SUPFAM" id="SSF53850">
    <property type="entry name" value="Periplasmic binding protein-like II"/>
    <property type="match status" value="1"/>
</dbReference>
<evidence type="ECO:0000256" key="5">
    <source>
        <dbReference type="ARBA" id="ARBA00013269"/>
    </source>
</evidence>
<keyword evidence="13" id="KW-1185">Reference proteome</keyword>
<dbReference type="InterPro" id="IPR024370">
    <property type="entry name" value="PBP_domain"/>
</dbReference>
<dbReference type="SUPFAM" id="SSF63882">
    <property type="entry name" value="MoeA N-terminal region -like"/>
    <property type="match status" value="1"/>
</dbReference>
<dbReference type="NCBIfam" id="NF011068">
    <property type="entry name" value="PRK14498.1"/>
    <property type="match status" value="1"/>
</dbReference>